<dbReference type="Gene3D" id="3.30.950.30">
    <property type="entry name" value="Schlafen, AAA domain"/>
    <property type="match status" value="1"/>
</dbReference>
<gene>
    <name evidence="2" type="ORF">IAB78_01355</name>
</gene>
<comment type="caution">
    <text evidence="2">The sequence shown here is derived from an EMBL/GenBank/DDBJ whole genome shotgun (WGS) entry which is preliminary data.</text>
</comment>
<feature type="non-terminal residue" evidence="2">
    <location>
        <position position="391"/>
    </location>
</feature>
<evidence type="ECO:0000313" key="3">
    <source>
        <dbReference type="Proteomes" id="UP000823750"/>
    </source>
</evidence>
<accession>A0A9D9NR93</accession>
<dbReference type="Proteomes" id="UP000823750">
    <property type="component" value="Unassembled WGS sequence"/>
</dbReference>
<dbReference type="Pfam" id="PF04326">
    <property type="entry name" value="SLFN_AlbA_2"/>
    <property type="match status" value="1"/>
</dbReference>
<organism evidence="2 3">
    <name type="scientific">Candidatus Cryptobacteroides excrementavium</name>
    <dbReference type="NCBI Taxonomy" id="2840759"/>
    <lineage>
        <taxon>Bacteria</taxon>
        <taxon>Pseudomonadati</taxon>
        <taxon>Bacteroidota</taxon>
        <taxon>Bacteroidia</taxon>
        <taxon>Bacteroidales</taxon>
        <taxon>Candidatus Cryptobacteroides</taxon>
    </lineage>
</organism>
<name>A0A9D9NR93_9BACT</name>
<dbReference type="InterPro" id="IPR038461">
    <property type="entry name" value="Schlafen_AlbA_2_dom_sf"/>
</dbReference>
<reference evidence="2" key="2">
    <citation type="journal article" date="2021" name="PeerJ">
        <title>Extensive microbial diversity within the chicken gut microbiome revealed by metagenomics and culture.</title>
        <authorList>
            <person name="Gilroy R."/>
            <person name="Ravi A."/>
            <person name="Getino M."/>
            <person name="Pursley I."/>
            <person name="Horton D.L."/>
            <person name="Alikhan N.F."/>
            <person name="Baker D."/>
            <person name="Gharbi K."/>
            <person name="Hall N."/>
            <person name="Watson M."/>
            <person name="Adriaenssens E.M."/>
            <person name="Foster-Nyarko E."/>
            <person name="Jarju S."/>
            <person name="Secka A."/>
            <person name="Antonio M."/>
            <person name="Oren A."/>
            <person name="Chaudhuri R.R."/>
            <person name="La Ragione R."/>
            <person name="Hildebrand F."/>
            <person name="Pallen M.J."/>
        </authorList>
    </citation>
    <scope>NUCLEOTIDE SEQUENCE</scope>
    <source>
        <strain evidence="2">B2-16538</strain>
    </source>
</reference>
<evidence type="ECO:0000313" key="2">
    <source>
        <dbReference type="EMBL" id="MBO8485058.1"/>
    </source>
</evidence>
<evidence type="ECO:0000259" key="1">
    <source>
        <dbReference type="Pfam" id="PF04326"/>
    </source>
</evidence>
<reference evidence="2" key="1">
    <citation type="submission" date="2020-10" db="EMBL/GenBank/DDBJ databases">
        <authorList>
            <person name="Gilroy R."/>
        </authorList>
    </citation>
    <scope>NUCLEOTIDE SEQUENCE</scope>
    <source>
        <strain evidence="2">B2-16538</strain>
    </source>
</reference>
<dbReference type="InterPro" id="IPR007421">
    <property type="entry name" value="Schlafen_AlbA_2_dom"/>
</dbReference>
<dbReference type="EMBL" id="JADILX010000024">
    <property type="protein sequence ID" value="MBO8485058.1"/>
    <property type="molecule type" value="Genomic_DNA"/>
</dbReference>
<dbReference type="PANTHER" id="PTHR30595">
    <property type="entry name" value="GLPR-RELATED TRANSCRIPTIONAL REPRESSOR"/>
    <property type="match status" value="1"/>
</dbReference>
<dbReference type="AlphaFoldDB" id="A0A9D9NR93"/>
<dbReference type="Pfam" id="PF13749">
    <property type="entry name" value="HATPase_c_4"/>
    <property type="match status" value="1"/>
</dbReference>
<dbReference type="InterPro" id="IPR038475">
    <property type="entry name" value="RecG_C_sf"/>
</dbReference>
<feature type="domain" description="Schlafen AlbA-2" evidence="1">
    <location>
        <begin position="36"/>
        <end position="146"/>
    </location>
</feature>
<dbReference type="PANTHER" id="PTHR30595:SF6">
    <property type="entry name" value="SCHLAFEN ALBA-2 DOMAIN-CONTAINING PROTEIN"/>
    <property type="match status" value="1"/>
</dbReference>
<sequence>MSRLTIAELKNMRESEDHVEFKKGEHGNVSYNGADKQQPKDRRRCILGYVTALCNEKGGHLVIGMEDKYPHNVVGTSQCVNAVGQLESDIYRDTGIRPDVYELYEEAPNGSKKRVLVISVPSRPVGKVFKFEDVPLMRVGEELKPMDDKTYLSIIQEQEPDFSEMICRGVRFEDLDEAAIERLKEKYAIKQKNPSFRSLSNRQALSDLKLIDGYAVTNSAVLLVGKEEVIGRIFPQAKVMLEYRSSESQINFDRRVSFSKPFFLLIDELWNAINERNGSVPVRDGAYIFDIPFFNEEVIREVVNNAFAHRDYRINSEIVVKLYPHKLVVQNAGGFPKGVSLDNLLTVASTPRNRLLADVLSKTGIVERSGQGMDKIFLYTLSEGKPEPNYT</sequence>
<protein>
    <submittedName>
        <fullName evidence="2">DNA binding domain-containing protein</fullName>
    </submittedName>
</protein>
<proteinExistence type="predicted"/>
<dbReference type="Gene3D" id="3.30.565.60">
    <property type="match status" value="1"/>
</dbReference>